<dbReference type="RefSeq" id="WP_255845561.1">
    <property type="nucleotide sequence ID" value="NZ_CP094358.1"/>
</dbReference>
<evidence type="ECO:0000313" key="2">
    <source>
        <dbReference type="EMBL" id="UOB18944.1"/>
    </source>
</evidence>
<dbReference type="AlphaFoldDB" id="A0A9E6ZN33"/>
<dbReference type="KEGG" id="fbm:MQE35_06525"/>
<keyword evidence="3" id="KW-1185">Reference proteome</keyword>
<feature type="chain" id="PRO_5039624504" evidence="1">
    <location>
        <begin position="25"/>
        <end position="232"/>
    </location>
</feature>
<feature type="signal peptide" evidence="1">
    <location>
        <begin position="1"/>
        <end position="24"/>
    </location>
</feature>
<reference evidence="2" key="1">
    <citation type="submission" date="2022-03" db="EMBL/GenBank/DDBJ databases">
        <title>Description of Abyssus ytuae gen. nov., sp. nov., a novel member of the family Flavobacteriaceae isolated from the sediment of Mariana Trench.</title>
        <authorList>
            <person name="Zhang J."/>
            <person name="Xu X."/>
        </authorList>
    </citation>
    <scope>NUCLEOTIDE SEQUENCE</scope>
    <source>
        <strain evidence="2">MT3330</strain>
    </source>
</reference>
<dbReference type="EMBL" id="CP094358">
    <property type="protein sequence ID" value="UOB18944.1"/>
    <property type="molecule type" value="Genomic_DNA"/>
</dbReference>
<protein>
    <submittedName>
        <fullName evidence="2">Uncharacterized protein</fullName>
    </submittedName>
</protein>
<accession>A0A9E6ZN33</accession>
<gene>
    <name evidence="2" type="ORF">MQE35_06525</name>
</gene>
<sequence>MILKTNIRFILLQLLLIASNITLAQGTDKVYNHELATSELEETQTRLKAGESFELNPELFEYIYLNINTFPSIPIDAGIEERMQSFTPIFNQLTFILKSLVIESRDSISVEHAMIIASLGYQSVNLLSLGNEYMETLDKSDPTYTIREKGYNRATSGIQDFLIGYIITTFLENKYEGVDSILTSSLIVFAPKIMNELPKDKRKATTKLIKKYIGNKNDLRLNKEYQELLDVL</sequence>
<keyword evidence="1" id="KW-0732">Signal</keyword>
<name>A0A9E6ZN33_9FLAO</name>
<dbReference type="Proteomes" id="UP000831290">
    <property type="component" value="Chromosome"/>
</dbReference>
<organism evidence="2 3">
    <name type="scientific">Abyssalbus ytuae</name>
    <dbReference type="NCBI Taxonomy" id="2926907"/>
    <lineage>
        <taxon>Bacteria</taxon>
        <taxon>Pseudomonadati</taxon>
        <taxon>Bacteroidota</taxon>
        <taxon>Flavobacteriia</taxon>
        <taxon>Flavobacteriales</taxon>
        <taxon>Flavobacteriaceae</taxon>
        <taxon>Abyssalbus</taxon>
    </lineage>
</organism>
<proteinExistence type="predicted"/>
<evidence type="ECO:0000256" key="1">
    <source>
        <dbReference type="SAM" id="SignalP"/>
    </source>
</evidence>
<evidence type="ECO:0000313" key="3">
    <source>
        <dbReference type="Proteomes" id="UP000831290"/>
    </source>
</evidence>